<organism evidence="2">
    <name type="scientific">Salinimicrobium catena</name>
    <dbReference type="NCBI Taxonomy" id="390640"/>
    <lineage>
        <taxon>Bacteria</taxon>
        <taxon>Pseudomonadati</taxon>
        <taxon>Bacteroidota</taxon>
        <taxon>Flavobacteriia</taxon>
        <taxon>Flavobacteriales</taxon>
        <taxon>Flavobacteriaceae</taxon>
        <taxon>Salinimicrobium</taxon>
    </lineage>
</organism>
<dbReference type="AlphaFoldDB" id="A0A7C2MDW6"/>
<dbReference type="Proteomes" id="UP000885753">
    <property type="component" value="Unassembled WGS sequence"/>
</dbReference>
<accession>A0A7C2MDW6</accession>
<evidence type="ECO:0000259" key="1">
    <source>
        <dbReference type="Pfam" id="PF17931"/>
    </source>
</evidence>
<dbReference type="InterPro" id="IPR041673">
    <property type="entry name" value="TetR_C_23"/>
</dbReference>
<comment type="caution">
    <text evidence="2">The sequence shown here is derived from an EMBL/GenBank/DDBJ whole genome shotgun (WGS) entry which is preliminary data.</text>
</comment>
<dbReference type="Pfam" id="PF17931">
    <property type="entry name" value="TetR_C_23"/>
    <property type="match status" value="1"/>
</dbReference>
<dbReference type="SUPFAM" id="SSF48498">
    <property type="entry name" value="Tetracyclin repressor-like, C-terminal domain"/>
    <property type="match status" value="1"/>
</dbReference>
<proteinExistence type="predicted"/>
<dbReference type="InterPro" id="IPR036271">
    <property type="entry name" value="Tet_transcr_reg_TetR-rel_C_sf"/>
</dbReference>
<reference evidence="2" key="1">
    <citation type="journal article" date="2020" name="mSystems">
        <title>Genome- and Community-Level Interaction Insights into Carbon Utilization and Element Cycling Functions of Hydrothermarchaeota in Hydrothermal Sediment.</title>
        <authorList>
            <person name="Zhou Z."/>
            <person name="Liu Y."/>
            <person name="Xu W."/>
            <person name="Pan J."/>
            <person name="Luo Z.H."/>
            <person name="Li M."/>
        </authorList>
    </citation>
    <scope>NUCLEOTIDE SEQUENCE [LARGE SCALE GENOMIC DNA]</scope>
    <source>
        <strain evidence="2">SpSt-1235</strain>
    </source>
</reference>
<dbReference type="EMBL" id="DSEE01000287">
    <property type="protein sequence ID" value="HER40342.1"/>
    <property type="molecule type" value="Genomic_DNA"/>
</dbReference>
<name>A0A7C2MDW6_9FLAO</name>
<feature type="domain" description="Tetracyclin repressor-like C-terminal" evidence="1">
    <location>
        <begin position="91"/>
        <end position="217"/>
    </location>
</feature>
<evidence type="ECO:0000313" key="2">
    <source>
        <dbReference type="EMBL" id="HER40342.1"/>
    </source>
</evidence>
<protein>
    <submittedName>
        <fullName evidence="2">TetR/AcrR family transcriptional regulator</fullName>
    </submittedName>
</protein>
<sequence length="223" mass="26433">MATTKKTTKKENILTRERLIDLYMDYVLENGKTPNIIYKFTKDNGLKEEDFYNLFGSFEALQKGVWYKFFEHTMEVMQKSEEYSDFSAREKLLTFYYTFFEILSANRSYVLFSLKQKKSPLKKLGQLSTLRKQVKEFAREINREARIEADGKTIKTPGSAFAEATWLQLLFLLKFWMDDNSLQFEKTDMAIEKSVNTVFDLFDTTTLERVLDFGKFIWKEKMA</sequence>
<dbReference type="Gene3D" id="1.10.357.10">
    <property type="entry name" value="Tetracycline Repressor, domain 2"/>
    <property type="match status" value="1"/>
</dbReference>
<gene>
    <name evidence="2" type="ORF">ENO10_03890</name>
</gene>